<sequence>MFPNVGTADRIVRILIGLVMILLALFSKVPAWVGWLGLVPLVTGLIRMCPVYWMMGIGRD</sequence>
<organism evidence="1 2">
    <name type="scientific">Ralstonia insidiosa</name>
    <dbReference type="NCBI Taxonomy" id="190721"/>
    <lineage>
        <taxon>Bacteria</taxon>
        <taxon>Pseudomonadati</taxon>
        <taxon>Pseudomonadota</taxon>
        <taxon>Betaproteobacteria</taxon>
        <taxon>Burkholderiales</taxon>
        <taxon>Burkholderiaceae</taxon>
        <taxon>Ralstonia</taxon>
    </lineage>
</organism>
<evidence type="ECO:0000313" key="2">
    <source>
        <dbReference type="Proteomes" id="UP000078572"/>
    </source>
</evidence>
<dbReference type="EMBL" id="CP016023">
    <property type="protein sequence ID" value="ANJ75088.1"/>
    <property type="molecule type" value="Genomic_DNA"/>
</dbReference>
<dbReference type="OrthoDB" id="9804804at2"/>
<gene>
    <name evidence="1" type="ORF">A9Y76_21390</name>
</gene>
<reference evidence="2" key="1">
    <citation type="submission" date="2016-06" db="EMBL/GenBank/DDBJ databases">
        <authorList>
            <person name="Xu Y."/>
            <person name="Nagy A."/>
            <person name="Yan X."/>
            <person name="Kim S.W."/>
            <person name="Haley B."/>
            <person name="Liu N.T."/>
            <person name="Nou X."/>
        </authorList>
    </citation>
    <scope>NUCLEOTIDE SEQUENCE [LARGE SCALE GENOMIC DNA]</scope>
    <source>
        <strain evidence="2">ATCC 49129</strain>
    </source>
</reference>
<name>A0A192A411_9RALS</name>
<proteinExistence type="predicted"/>
<dbReference type="Proteomes" id="UP000078572">
    <property type="component" value="Chromosome 2"/>
</dbReference>
<dbReference type="RefSeq" id="WP_064807398.1">
    <property type="nucleotide sequence ID" value="NZ_CP016023.1"/>
</dbReference>
<dbReference type="GeneID" id="61528595"/>
<dbReference type="Pfam" id="PF11127">
    <property type="entry name" value="YgaP-like_TM"/>
    <property type="match status" value="1"/>
</dbReference>
<dbReference type="STRING" id="190721.ACS15_4596"/>
<keyword evidence="2" id="KW-1185">Reference proteome</keyword>
<accession>A0A192A411</accession>
<dbReference type="InterPro" id="IPR021309">
    <property type="entry name" value="YgaP-like_TM"/>
</dbReference>
<evidence type="ECO:0000313" key="1">
    <source>
        <dbReference type="EMBL" id="ANJ75088.1"/>
    </source>
</evidence>
<dbReference type="AlphaFoldDB" id="A0A192A411"/>
<protein>
    <submittedName>
        <fullName evidence="1">Uncharacterized protein</fullName>
    </submittedName>
</protein>